<evidence type="ECO:0000256" key="1">
    <source>
        <dbReference type="SAM" id="Phobius"/>
    </source>
</evidence>
<keyword evidence="3" id="KW-1185">Reference proteome</keyword>
<feature type="transmembrane region" description="Helical" evidence="1">
    <location>
        <begin position="7"/>
        <end position="26"/>
    </location>
</feature>
<protein>
    <submittedName>
        <fullName evidence="2">Uncharacterized protein</fullName>
    </submittedName>
</protein>
<evidence type="ECO:0000313" key="2">
    <source>
        <dbReference type="EMBL" id="KXA95809.1"/>
    </source>
</evidence>
<sequence>MKGNKLVYAAISIIAVALVAGGYLLFSTGGEPEDEEFGSSNLVFCSEEPVGYMNYTPQPDNTYSQGDKLWTYFNLNNQEYNLHSDGSFEIWVESDLTLKTAGEESRSFSFTLRENLPAHRNPENVYLAHYLTIPENLPPDQYTLEVNVSDKLGGENASISGSFTLVEGEKKISLDPWDGLLRSEDIPSGFVEDTQNEWEMQDNTWFGVPFEKAAARYWMHSTEDKSIGVMGFVCPTESDGQTMFSRLSEYWRNYMENQGYGASTTSWPTYGEETESIQLTKGGENISFYVVTFRTNNVAVAIMAVGHSRSETENYCALVERRIANQ</sequence>
<proteinExistence type="predicted"/>
<evidence type="ECO:0000313" key="3">
    <source>
        <dbReference type="Proteomes" id="UP000070284"/>
    </source>
</evidence>
<accession>A0A133UNN5</accession>
<reference evidence="2 3" key="1">
    <citation type="journal article" date="2016" name="Sci. Rep.">
        <title>Metabolic traits of an uncultured archaeal lineage -MSBL1- from brine pools of the Red Sea.</title>
        <authorList>
            <person name="Mwirichia R."/>
            <person name="Alam I."/>
            <person name="Rashid M."/>
            <person name="Vinu M."/>
            <person name="Ba-Alawi W."/>
            <person name="Anthony Kamau A."/>
            <person name="Kamanda Ngugi D."/>
            <person name="Goker M."/>
            <person name="Klenk H.P."/>
            <person name="Bajic V."/>
            <person name="Stingl U."/>
        </authorList>
    </citation>
    <scope>NUCLEOTIDE SEQUENCE [LARGE SCALE GENOMIC DNA]</scope>
    <source>
        <strain evidence="2">SCGC-AAA259E19</strain>
    </source>
</reference>
<comment type="caution">
    <text evidence="2">The sequence shown here is derived from an EMBL/GenBank/DDBJ whole genome shotgun (WGS) entry which is preliminary data.</text>
</comment>
<dbReference type="AlphaFoldDB" id="A0A133UNN5"/>
<keyword evidence="1" id="KW-0472">Membrane</keyword>
<organism evidence="2 3">
    <name type="scientific">candidate division MSBL1 archaeon SCGC-AAA259E19</name>
    <dbReference type="NCBI Taxonomy" id="1698264"/>
    <lineage>
        <taxon>Archaea</taxon>
        <taxon>Methanobacteriati</taxon>
        <taxon>Methanobacteriota</taxon>
        <taxon>candidate division MSBL1</taxon>
    </lineage>
</organism>
<gene>
    <name evidence="2" type="ORF">AKJ65_00655</name>
</gene>
<keyword evidence="1" id="KW-1133">Transmembrane helix</keyword>
<dbReference type="Proteomes" id="UP000070284">
    <property type="component" value="Unassembled WGS sequence"/>
</dbReference>
<name>A0A133UNN5_9EURY</name>
<dbReference type="EMBL" id="LHXO01000004">
    <property type="protein sequence ID" value="KXA95809.1"/>
    <property type="molecule type" value="Genomic_DNA"/>
</dbReference>
<keyword evidence="1" id="KW-0812">Transmembrane</keyword>